<proteinExistence type="predicted"/>
<dbReference type="Gene3D" id="3.40.50.80">
    <property type="entry name" value="Nucleotide-binding domain of ferredoxin-NADP reductase (FNR) module"/>
    <property type="match status" value="1"/>
</dbReference>
<name>A0A4P7NK52_PYROR</name>
<dbReference type="GO" id="GO:0030151">
    <property type="term" value="F:molybdenum ion binding"/>
    <property type="evidence" value="ECO:0007669"/>
    <property type="project" value="InterPro"/>
</dbReference>
<dbReference type="GO" id="GO:0030170">
    <property type="term" value="F:pyridoxal phosphate binding"/>
    <property type="evidence" value="ECO:0007669"/>
    <property type="project" value="InterPro"/>
</dbReference>
<dbReference type="InterPro" id="IPR052353">
    <property type="entry name" value="Benzoxazolinone_Detox_Enz"/>
</dbReference>
<gene>
    <name evidence="3" type="ORF">PoMZ_11346</name>
</gene>
<dbReference type="PROSITE" id="PS00197">
    <property type="entry name" value="2FE2S_FER_1"/>
    <property type="match status" value="1"/>
</dbReference>
<dbReference type="Proteomes" id="UP000294847">
    <property type="component" value="Chromosome 5"/>
</dbReference>
<dbReference type="InterPro" id="IPR039261">
    <property type="entry name" value="FNR_nucleotide-bd"/>
</dbReference>
<dbReference type="Pfam" id="PF03473">
    <property type="entry name" value="MOSC"/>
    <property type="match status" value="1"/>
</dbReference>
<keyword evidence="1" id="KW-0001">2Fe-2S</keyword>
<dbReference type="InterPro" id="IPR005302">
    <property type="entry name" value="MoCF_Sase_C"/>
</dbReference>
<dbReference type="PANTHER" id="PTHR30212:SF2">
    <property type="entry name" value="PROTEIN YIIM"/>
    <property type="match status" value="1"/>
</dbReference>
<dbReference type="GO" id="GO:0016491">
    <property type="term" value="F:oxidoreductase activity"/>
    <property type="evidence" value="ECO:0007669"/>
    <property type="project" value="InterPro"/>
</dbReference>
<evidence type="ECO:0000256" key="2">
    <source>
        <dbReference type="ARBA" id="ARBA00023014"/>
    </source>
</evidence>
<dbReference type="SUPFAM" id="SSF50800">
    <property type="entry name" value="PK beta-barrel domain-like"/>
    <property type="match status" value="1"/>
</dbReference>
<dbReference type="PROSITE" id="PS51340">
    <property type="entry name" value="MOSC"/>
    <property type="match status" value="1"/>
</dbReference>
<keyword evidence="1" id="KW-0408">Iron</keyword>
<dbReference type="InterPro" id="IPR017938">
    <property type="entry name" value="Riboflavin_synthase-like_b-brl"/>
</dbReference>
<dbReference type="InterPro" id="IPR006058">
    <property type="entry name" value="2Fe2S_fd_BS"/>
</dbReference>
<dbReference type="AlphaFoldDB" id="A0A4P7NK52"/>
<dbReference type="InterPro" id="IPR036010">
    <property type="entry name" value="2Fe-2S_ferredoxin-like_sf"/>
</dbReference>
<dbReference type="EMBL" id="CP034208">
    <property type="protein sequence ID" value="QBZ62465.1"/>
    <property type="molecule type" value="Genomic_DNA"/>
</dbReference>
<dbReference type="Gene3D" id="3.10.20.30">
    <property type="match status" value="1"/>
</dbReference>
<dbReference type="PROSITE" id="PS51085">
    <property type="entry name" value="2FE2S_FER_2"/>
    <property type="match status" value="1"/>
</dbReference>
<dbReference type="SUPFAM" id="SSF54292">
    <property type="entry name" value="2Fe-2S ferredoxin-like"/>
    <property type="match status" value="1"/>
</dbReference>
<dbReference type="Gene3D" id="2.40.33.20">
    <property type="entry name" value="PK beta-barrel domain-like"/>
    <property type="match status" value="1"/>
</dbReference>
<dbReference type="InterPro" id="IPR011037">
    <property type="entry name" value="Pyrv_Knase-like_insert_dom_sf"/>
</dbReference>
<dbReference type="InterPro" id="IPR001041">
    <property type="entry name" value="2Fe-2S_ferredoxin-type"/>
</dbReference>
<dbReference type="Pfam" id="PF00111">
    <property type="entry name" value="Fer2"/>
    <property type="match status" value="1"/>
</dbReference>
<dbReference type="InterPro" id="IPR012675">
    <property type="entry name" value="Beta-grasp_dom_sf"/>
</dbReference>
<evidence type="ECO:0000313" key="3">
    <source>
        <dbReference type="EMBL" id="QBZ62465.1"/>
    </source>
</evidence>
<dbReference type="SUPFAM" id="SSF63380">
    <property type="entry name" value="Riboflavin synthase domain-like"/>
    <property type="match status" value="1"/>
</dbReference>
<keyword evidence="2" id="KW-0411">Iron-sulfur</keyword>
<dbReference type="CDD" id="cd00207">
    <property type="entry name" value="fer2"/>
    <property type="match status" value="1"/>
</dbReference>
<sequence>MGVDTETGFDLSSPVTEDEVLEVRSGKLRNFDGTNVMTGIYKTTHDDSVTVTEMGIQGDEHDYTFHGGTDKAVHAYCMSHYQNWKVEFPEAADLFVPGSFGENLVVARMNERNVCIGDVVSLGPEVILEVSLPRQPCFKLNHRFRLKNFAPNTWRLSRTGWYYRVLRPGSVRAGDALKLVERKHPQWTIERIQEYLHRNPSDFAKNKELAGIQEFGVEAATAFKSRVAKHESKERKARIAAEEGKQWREFRVVQKRRETARITSLELEALQTADEPELKPGAHVKMKLGNGLVRAYSIVGGDRNRFELGVALAENGRGASKYIHENVSQGDVLTVGRFTNGVPMVSAASSHVFVAAGVGITAFLPMVETMAAINYSVTLHYAVRSAEDVPFRERVEKLGDAVVLYDKTKGQRLNIGNIVKSLAWNSQLYFCGPSGMMAEALRETQAAGIDEKEVHFEAFEADSSGDPFEATVVNKKGGVTLKVGPDETLLEVMQKEFGIEDVPSSCEVGNCGTCKLTLKEGSVDHRGSALTKDEKSTSMLSCVSRGIGKIVVEI</sequence>
<keyword evidence="1" id="KW-0479">Metal-binding</keyword>
<reference evidence="3 4" key="1">
    <citation type="journal article" date="2019" name="Mol. Biol. Evol.">
        <title>Blast fungal genomes show frequent chromosomal changes, gene gains and losses, and effector gene turnover.</title>
        <authorList>
            <person name="Gomez Luciano L.B."/>
            <person name="Jason Tsai I."/>
            <person name="Chuma I."/>
            <person name="Tosa Y."/>
            <person name="Chen Y.H."/>
            <person name="Li J.Y."/>
            <person name="Li M.Y."/>
            <person name="Jade Lu M.Y."/>
            <person name="Nakayashiki H."/>
            <person name="Li W.H."/>
        </authorList>
    </citation>
    <scope>NUCLEOTIDE SEQUENCE [LARGE SCALE GENOMIC DNA]</scope>
    <source>
        <strain evidence="3">MZ5-1-6</strain>
    </source>
</reference>
<dbReference type="InterPro" id="IPR017927">
    <property type="entry name" value="FAD-bd_FR_type"/>
</dbReference>
<organism evidence="3 4">
    <name type="scientific">Pyricularia oryzae</name>
    <name type="common">Rice blast fungus</name>
    <name type="synonym">Magnaporthe oryzae</name>
    <dbReference type="NCBI Taxonomy" id="318829"/>
    <lineage>
        <taxon>Eukaryota</taxon>
        <taxon>Fungi</taxon>
        <taxon>Dikarya</taxon>
        <taxon>Ascomycota</taxon>
        <taxon>Pezizomycotina</taxon>
        <taxon>Sordariomycetes</taxon>
        <taxon>Sordariomycetidae</taxon>
        <taxon>Magnaporthales</taxon>
        <taxon>Pyriculariaceae</taxon>
        <taxon>Pyricularia</taxon>
    </lineage>
</organism>
<evidence type="ECO:0000313" key="4">
    <source>
        <dbReference type="Proteomes" id="UP000294847"/>
    </source>
</evidence>
<accession>A0A4P7NK52</accession>
<dbReference type="SUPFAM" id="SSF52343">
    <property type="entry name" value="Ferredoxin reductase-like, C-terminal NADP-linked domain"/>
    <property type="match status" value="1"/>
</dbReference>
<dbReference type="PRINTS" id="PR00409">
    <property type="entry name" value="PHDIOXRDTASE"/>
</dbReference>
<dbReference type="PANTHER" id="PTHR30212">
    <property type="entry name" value="PROTEIN YIIM"/>
    <property type="match status" value="1"/>
</dbReference>
<protein>
    <submittedName>
        <fullName evidence="3">Uncharacterized protein</fullName>
    </submittedName>
</protein>
<dbReference type="Gene3D" id="2.40.30.10">
    <property type="entry name" value="Translation factors"/>
    <property type="match status" value="1"/>
</dbReference>
<dbReference type="PROSITE" id="PS51384">
    <property type="entry name" value="FAD_FR"/>
    <property type="match status" value="1"/>
</dbReference>
<evidence type="ECO:0000256" key="1">
    <source>
        <dbReference type="ARBA" id="ARBA00022714"/>
    </source>
</evidence>
<dbReference type="GO" id="GO:0051537">
    <property type="term" value="F:2 iron, 2 sulfur cluster binding"/>
    <property type="evidence" value="ECO:0007669"/>
    <property type="project" value="UniProtKB-KW"/>
</dbReference>
<dbReference type="CDD" id="cd06185">
    <property type="entry name" value="PDR_like"/>
    <property type="match status" value="1"/>
</dbReference>